<dbReference type="AlphaFoldDB" id="A0AAW1P2F6"/>
<evidence type="ECO:0000313" key="3">
    <source>
        <dbReference type="Proteomes" id="UP001465755"/>
    </source>
</evidence>
<evidence type="ECO:0000259" key="1">
    <source>
        <dbReference type="Pfam" id="PF13369"/>
    </source>
</evidence>
<keyword evidence="3" id="KW-1185">Reference proteome</keyword>
<gene>
    <name evidence="2" type="ORF">WJX73_005695</name>
</gene>
<dbReference type="Proteomes" id="UP001465755">
    <property type="component" value="Unassembled WGS sequence"/>
</dbReference>
<accession>A0AAW1P2F6</accession>
<comment type="caution">
    <text evidence="2">The sequence shown here is derived from an EMBL/GenBank/DDBJ whole genome shotgun (WGS) entry which is preliminary data.</text>
</comment>
<sequence>MQRAALPFAAAHAVEVGAWMLPTLTAAPCDDDQPATIQEQSKESLQKLDSLAAAVRDSAPRGLFHDAVPPGDDKTMTQPPVSHQQLREQLTVLAQELRLNQGFKVKPFEWLYEQLQPLLLPSVLSRNWGIPLALSIVYTCVGLRLGVSLLPQKVRQSPTEADLTAGILGSVSALPPGPDAWLLHPNDMGGPTSSRDALYLDAAVGKVLTAAECRNLHPHHAGTALGPNAVWAESMRVAVMAHQRAGDGDAVAHCIYQLLALDLNAPEWATMLASRP</sequence>
<name>A0AAW1P2F6_9CHLO</name>
<organism evidence="2 3">
    <name type="scientific">Symbiochloris irregularis</name>
    <dbReference type="NCBI Taxonomy" id="706552"/>
    <lineage>
        <taxon>Eukaryota</taxon>
        <taxon>Viridiplantae</taxon>
        <taxon>Chlorophyta</taxon>
        <taxon>core chlorophytes</taxon>
        <taxon>Trebouxiophyceae</taxon>
        <taxon>Trebouxiales</taxon>
        <taxon>Trebouxiaceae</taxon>
        <taxon>Symbiochloris</taxon>
    </lineage>
</organism>
<dbReference type="EMBL" id="JALJOQ010000063">
    <property type="protein sequence ID" value="KAK9803068.1"/>
    <property type="molecule type" value="Genomic_DNA"/>
</dbReference>
<protein>
    <recommendedName>
        <fullName evidence="1">Protein SirB1 N-terminal domain-containing protein</fullName>
    </recommendedName>
</protein>
<dbReference type="InterPro" id="IPR032698">
    <property type="entry name" value="SirB1_N"/>
</dbReference>
<dbReference type="Pfam" id="PF13369">
    <property type="entry name" value="Transglut_core2"/>
    <property type="match status" value="1"/>
</dbReference>
<evidence type="ECO:0000313" key="2">
    <source>
        <dbReference type="EMBL" id="KAK9803068.1"/>
    </source>
</evidence>
<proteinExistence type="predicted"/>
<reference evidence="2 3" key="1">
    <citation type="journal article" date="2024" name="Nat. Commun.">
        <title>Phylogenomics reveals the evolutionary origins of lichenization in chlorophyte algae.</title>
        <authorList>
            <person name="Puginier C."/>
            <person name="Libourel C."/>
            <person name="Otte J."/>
            <person name="Skaloud P."/>
            <person name="Haon M."/>
            <person name="Grisel S."/>
            <person name="Petersen M."/>
            <person name="Berrin J.G."/>
            <person name="Delaux P.M."/>
            <person name="Dal Grande F."/>
            <person name="Keller J."/>
        </authorList>
    </citation>
    <scope>NUCLEOTIDE SEQUENCE [LARGE SCALE GENOMIC DNA]</scope>
    <source>
        <strain evidence="2 3">SAG 2036</strain>
    </source>
</reference>
<feature type="domain" description="Protein SirB1 N-terminal" evidence="1">
    <location>
        <begin position="44"/>
        <end position="149"/>
    </location>
</feature>